<protein>
    <recommendedName>
        <fullName evidence="3">RING-type E3 ubiquitin transferase</fullName>
        <ecNumber evidence="3">2.3.2.27</ecNumber>
    </recommendedName>
</protein>
<dbReference type="InterPro" id="IPR016024">
    <property type="entry name" value="ARM-type_fold"/>
</dbReference>
<evidence type="ECO:0000256" key="3">
    <source>
        <dbReference type="ARBA" id="ARBA00012483"/>
    </source>
</evidence>
<name>A0AAN7F3C7_QUERU</name>
<feature type="region of interest" description="Disordered" evidence="6">
    <location>
        <begin position="575"/>
        <end position="604"/>
    </location>
</feature>
<keyword evidence="5" id="KW-0833">Ubl conjugation pathway</keyword>
<dbReference type="EMBL" id="JAXUIC010000006">
    <property type="protein sequence ID" value="KAK4584251.1"/>
    <property type="molecule type" value="Genomic_DNA"/>
</dbReference>
<dbReference type="PANTHER" id="PTHR23315:SF240">
    <property type="entry name" value="U-BOX DOMAIN-CONTAINING PROTEIN 5"/>
    <property type="match status" value="1"/>
</dbReference>
<sequence>MGTDVAEVVEKLPDPCALLMCTELLKLVDRISRIFPEIEAARPRCSAGIQSLCVLNRAIEKAKLLLQYCSESSKLYLAVTGDVIVSRFQRSRSLLEQSLGQIQTMVPVMLAVEISQIMDDLRSATFSLDSSEEEAVSTLQITSQKAILIEKRSIKKLLDKVSDSEATKKKILRYLLYLLKKYGNLVLGDQSGNTPSYTPEEFRCPISSRLMYDPVVIASGQTFERMWIQKWFDEGNDTCPKTKIKLAHLSLTPNTSMKDLISKWCTRYGVTIPDPTMKPEFMNDIQLQLDFSNMSLGSLDTSYTSDSSHPKILDGLSLMSMQTKEEHKFQSHATINETDLKFLSNLAELEWESQCEVVDKVKRHLNYSEEDYHSLSFENFVEPLVRFLKDACDRCDIKAQKTGSQLLFAFVSKTEAYNLLETFLNSEDVEEALVILEVLSGHKYCRAKILASGALTSILKMLDSHGSFQERIIKILSNMSSSSDICPHIVSLQCIPKLIPFFGDSTLAGKCAFILKNLCDVEEARVSIAETNQENAVTVLLSLCSQRVQYCERVMEEGVIPALVDISINGNEKGRYAEDRGCSGSDIDASKDTTDLSKEKKSSKTSGFFAKIPMFSKKKK</sequence>
<dbReference type="PANTHER" id="PTHR23315">
    <property type="entry name" value="U BOX DOMAIN-CONTAINING"/>
    <property type="match status" value="1"/>
</dbReference>
<evidence type="ECO:0000256" key="1">
    <source>
        <dbReference type="ARBA" id="ARBA00000900"/>
    </source>
</evidence>
<evidence type="ECO:0000256" key="4">
    <source>
        <dbReference type="ARBA" id="ARBA00022679"/>
    </source>
</evidence>
<dbReference type="PROSITE" id="PS51698">
    <property type="entry name" value="U_BOX"/>
    <property type="match status" value="1"/>
</dbReference>
<dbReference type="Proteomes" id="UP001324115">
    <property type="component" value="Unassembled WGS sequence"/>
</dbReference>
<evidence type="ECO:0000313" key="9">
    <source>
        <dbReference type="Proteomes" id="UP001324115"/>
    </source>
</evidence>
<proteinExistence type="predicted"/>
<dbReference type="InterPro" id="IPR045210">
    <property type="entry name" value="RING-Ubox_PUB"/>
</dbReference>
<dbReference type="SMART" id="SM00504">
    <property type="entry name" value="Ubox"/>
    <property type="match status" value="1"/>
</dbReference>
<dbReference type="GO" id="GO:0016567">
    <property type="term" value="P:protein ubiquitination"/>
    <property type="evidence" value="ECO:0007669"/>
    <property type="project" value="InterPro"/>
</dbReference>
<organism evidence="8 9">
    <name type="scientific">Quercus rubra</name>
    <name type="common">Northern red oak</name>
    <name type="synonym">Quercus borealis</name>
    <dbReference type="NCBI Taxonomy" id="3512"/>
    <lineage>
        <taxon>Eukaryota</taxon>
        <taxon>Viridiplantae</taxon>
        <taxon>Streptophyta</taxon>
        <taxon>Embryophyta</taxon>
        <taxon>Tracheophyta</taxon>
        <taxon>Spermatophyta</taxon>
        <taxon>Magnoliopsida</taxon>
        <taxon>eudicotyledons</taxon>
        <taxon>Gunneridae</taxon>
        <taxon>Pentapetalae</taxon>
        <taxon>rosids</taxon>
        <taxon>fabids</taxon>
        <taxon>Fagales</taxon>
        <taxon>Fagaceae</taxon>
        <taxon>Quercus</taxon>
    </lineage>
</organism>
<dbReference type="Gene3D" id="3.30.40.10">
    <property type="entry name" value="Zinc/RING finger domain, C3HC4 (zinc finger)"/>
    <property type="match status" value="1"/>
</dbReference>
<evidence type="ECO:0000313" key="8">
    <source>
        <dbReference type="EMBL" id="KAK4584251.1"/>
    </source>
</evidence>
<gene>
    <name evidence="8" type="ORF">RGQ29_022121</name>
</gene>
<evidence type="ECO:0000256" key="6">
    <source>
        <dbReference type="SAM" id="MobiDB-lite"/>
    </source>
</evidence>
<dbReference type="SUPFAM" id="SSF57850">
    <property type="entry name" value="RING/U-box"/>
    <property type="match status" value="1"/>
</dbReference>
<feature type="domain" description="U-box" evidence="7">
    <location>
        <begin position="197"/>
        <end position="271"/>
    </location>
</feature>
<comment type="pathway">
    <text evidence="2">Protein modification; protein ubiquitination.</text>
</comment>
<comment type="catalytic activity">
    <reaction evidence="1">
        <text>S-ubiquitinyl-[E2 ubiquitin-conjugating enzyme]-L-cysteine + [acceptor protein]-L-lysine = [E2 ubiquitin-conjugating enzyme]-L-cysteine + N(6)-ubiquitinyl-[acceptor protein]-L-lysine.</text>
        <dbReference type="EC" id="2.3.2.27"/>
    </reaction>
</comment>
<evidence type="ECO:0000256" key="2">
    <source>
        <dbReference type="ARBA" id="ARBA00004906"/>
    </source>
</evidence>
<reference evidence="8 9" key="1">
    <citation type="journal article" date="2023" name="G3 (Bethesda)">
        <title>A haplotype-resolved chromosome-scale genome for Quercus rubra L. provides insights into the genetics of adaptive traits for red oak species.</title>
        <authorList>
            <person name="Kapoor B."/>
            <person name="Jenkins J."/>
            <person name="Schmutz J."/>
            <person name="Zhebentyayeva T."/>
            <person name="Kuelheim C."/>
            <person name="Coggeshall M."/>
            <person name="Heim C."/>
            <person name="Lasky J.R."/>
            <person name="Leites L."/>
            <person name="Islam-Faridi N."/>
            <person name="Romero-Severson J."/>
            <person name="DeLeo V.L."/>
            <person name="Lucas S.M."/>
            <person name="Lazic D."/>
            <person name="Gailing O."/>
            <person name="Carlson J."/>
            <person name="Staton M."/>
        </authorList>
    </citation>
    <scope>NUCLEOTIDE SEQUENCE [LARGE SCALE GENOMIC DNA]</scope>
    <source>
        <strain evidence="8">Pseudo-F2</strain>
    </source>
</reference>
<dbReference type="CDD" id="cd16664">
    <property type="entry name" value="RING-Ubox_PUB"/>
    <property type="match status" value="1"/>
</dbReference>
<accession>A0AAN7F3C7</accession>
<evidence type="ECO:0000256" key="5">
    <source>
        <dbReference type="ARBA" id="ARBA00022786"/>
    </source>
</evidence>
<dbReference type="InterPro" id="IPR011989">
    <property type="entry name" value="ARM-like"/>
</dbReference>
<dbReference type="AlphaFoldDB" id="A0AAN7F3C7"/>
<keyword evidence="4" id="KW-0808">Transferase</keyword>
<dbReference type="EC" id="2.3.2.27" evidence="3"/>
<dbReference type="InterPro" id="IPR013083">
    <property type="entry name" value="Znf_RING/FYVE/PHD"/>
</dbReference>
<comment type="caution">
    <text evidence="8">The sequence shown here is derived from an EMBL/GenBank/DDBJ whole genome shotgun (WGS) entry which is preliminary data.</text>
</comment>
<dbReference type="Pfam" id="PF04564">
    <property type="entry name" value="U-box"/>
    <property type="match status" value="1"/>
</dbReference>
<dbReference type="GO" id="GO:0061630">
    <property type="term" value="F:ubiquitin protein ligase activity"/>
    <property type="evidence" value="ECO:0007669"/>
    <property type="project" value="UniProtKB-EC"/>
</dbReference>
<dbReference type="Gene3D" id="1.25.10.10">
    <property type="entry name" value="Leucine-rich Repeat Variant"/>
    <property type="match status" value="1"/>
</dbReference>
<evidence type="ECO:0000259" key="7">
    <source>
        <dbReference type="PROSITE" id="PS51698"/>
    </source>
</evidence>
<keyword evidence="9" id="KW-1185">Reference proteome</keyword>
<dbReference type="InterPro" id="IPR003613">
    <property type="entry name" value="Ubox_domain"/>
</dbReference>
<dbReference type="SUPFAM" id="SSF48371">
    <property type="entry name" value="ARM repeat"/>
    <property type="match status" value="1"/>
</dbReference>
<feature type="compositionally biased region" description="Basic and acidic residues" evidence="6">
    <location>
        <begin position="588"/>
        <end position="602"/>
    </location>
</feature>